<organism evidence="1 2">
    <name type="scientific">Serendipita indica (strain DSM 11827)</name>
    <name type="common">Root endophyte fungus</name>
    <name type="synonym">Piriformospora indica</name>
    <dbReference type="NCBI Taxonomy" id="1109443"/>
    <lineage>
        <taxon>Eukaryota</taxon>
        <taxon>Fungi</taxon>
        <taxon>Dikarya</taxon>
        <taxon>Basidiomycota</taxon>
        <taxon>Agaricomycotina</taxon>
        <taxon>Agaricomycetes</taxon>
        <taxon>Sebacinales</taxon>
        <taxon>Serendipitaceae</taxon>
        <taxon>Serendipita</taxon>
    </lineage>
</organism>
<name>G4TP26_SERID</name>
<dbReference type="OrthoDB" id="3133286at2759"/>
<keyword evidence="2" id="KW-1185">Reference proteome</keyword>
<dbReference type="SUPFAM" id="SSF81301">
    <property type="entry name" value="Nucleotidyltransferase"/>
    <property type="match status" value="1"/>
</dbReference>
<evidence type="ECO:0000313" key="1">
    <source>
        <dbReference type="EMBL" id="CCA73073.1"/>
    </source>
</evidence>
<dbReference type="Gene3D" id="3.30.460.40">
    <property type="match status" value="1"/>
</dbReference>
<sequence length="223" mass="26219">MLQENYDDCLYASRMVIDALEGVGEPWCCLVGGMAARLWGVERIVKDIDVIVLCPAVDAETLKRWLCERYPDKFFLRTPRTPGASWRTLYLQIPRTSIVLKVDLLLSTTSDVEIPSGFHRNHFIHLNNLPVAPLYLVLYHKLLGWEKRIHSLQAWECQKADQVDYHDILELCELVWEHKILPRSKSHMGRFYLEMFEFRARYFCEYYPGTLPRKCFMDIGFNV</sequence>
<dbReference type="InterPro" id="IPR043519">
    <property type="entry name" value="NT_sf"/>
</dbReference>
<reference evidence="1 2" key="1">
    <citation type="journal article" date="2011" name="PLoS Pathog.">
        <title>Endophytic Life Strategies Decoded by Genome and Transcriptome Analyses of the Mutualistic Root Symbiont Piriformospora indica.</title>
        <authorList>
            <person name="Zuccaro A."/>
            <person name="Lahrmann U."/>
            <person name="Guldener U."/>
            <person name="Langen G."/>
            <person name="Pfiffi S."/>
            <person name="Biedenkopf D."/>
            <person name="Wong P."/>
            <person name="Samans B."/>
            <person name="Grimm C."/>
            <person name="Basiewicz M."/>
            <person name="Murat C."/>
            <person name="Martin F."/>
            <person name="Kogel K.H."/>
        </authorList>
    </citation>
    <scope>NUCLEOTIDE SEQUENCE [LARGE SCALE GENOMIC DNA]</scope>
    <source>
        <strain evidence="1 2">DSM 11827</strain>
    </source>
</reference>
<dbReference type="EMBL" id="CAFZ01000200">
    <property type="protein sequence ID" value="CCA73073.1"/>
    <property type="molecule type" value="Genomic_DNA"/>
</dbReference>
<protein>
    <submittedName>
        <fullName evidence="1">Uncharacterized protein</fullName>
    </submittedName>
</protein>
<dbReference type="InParanoid" id="G4TP26"/>
<dbReference type="OMA" id="YLYENDR"/>
<comment type="caution">
    <text evidence="1">The sequence shown here is derived from an EMBL/GenBank/DDBJ whole genome shotgun (WGS) entry which is preliminary data.</text>
</comment>
<accession>G4TP26</accession>
<gene>
    <name evidence="1" type="ORF">PIIN_07028</name>
</gene>
<proteinExistence type="predicted"/>
<dbReference type="Proteomes" id="UP000007148">
    <property type="component" value="Unassembled WGS sequence"/>
</dbReference>
<dbReference type="HOGENOM" id="CLU_047728_1_0_1"/>
<evidence type="ECO:0000313" key="2">
    <source>
        <dbReference type="Proteomes" id="UP000007148"/>
    </source>
</evidence>
<dbReference type="AlphaFoldDB" id="G4TP26"/>